<sequence length="419" mass="44723">MPTIASSAPPQRLPPGDADLQELYDQVLSAFAEESSPSNFSPTFPISRPNNVDPDSLYSPHGDEGVGSQVSSRPHAQSRASSSPRDNNRPLRSPTTFSTSPVLGKSPRPLPKLPAASPNSPSSYPTHMPEPAIVDPPPPASTGAKPYADQPRPPQYTAESHGNGSTAPPAERSPPPRGLPSDPRPAHKVPAGLRPGSSSSIDARSPSPAAGLTRDADSPQYSMPVPDTSSSSLGSYAQPWNLPPAGRKFSNGAQSPGSMLQKKTSFRPPGASAPRVPGHAIGLDSHDESSTFSPSSELYSPMTSLTFRPHRHLIHQSPKPRHDLVMPSNVTPRRIFLLQELMGLLVHSPIVSFSSFFQVSTGPTKLSFSACSIQQRAPVAINQHCLNCLEYVRERTGASLDGIDCGDHIHLANNIQRYQ</sequence>
<feature type="region of interest" description="Disordered" evidence="1">
    <location>
        <begin position="29"/>
        <end position="275"/>
    </location>
</feature>
<keyword evidence="3" id="KW-1185">Reference proteome</keyword>
<protein>
    <submittedName>
        <fullName evidence="2">Uncharacterized protein</fullName>
    </submittedName>
</protein>
<feature type="compositionally biased region" description="Low complexity" evidence="1">
    <location>
        <begin position="195"/>
        <end position="210"/>
    </location>
</feature>
<comment type="caution">
    <text evidence="2">The sequence shown here is derived from an EMBL/GenBank/DDBJ whole genome shotgun (WGS) entry which is preliminary data.</text>
</comment>
<organism evidence="2 3">
    <name type="scientific">Russula ochroleuca</name>
    <dbReference type="NCBI Taxonomy" id="152965"/>
    <lineage>
        <taxon>Eukaryota</taxon>
        <taxon>Fungi</taxon>
        <taxon>Dikarya</taxon>
        <taxon>Basidiomycota</taxon>
        <taxon>Agaricomycotina</taxon>
        <taxon>Agaricomycetes</taxon>
        <taxon>Russulales</taxon>
        <taxon>Russulaceae</taxon>
        <taxon>Russula</taxon>
    </lineage>
</organism>
<feature type="compositionally biased region" description="Polar residues" evidence="1">
    <location>
        <begin position="157"/>
        <end position="166"/>
    </location>
</feature>
<evidence type="ECO:0000313" key="3">
    <source>
        <dbReference type="Proteomes" id="UP000759537"/>
    </source>
</evidence>
<dbReference type="AlphaFoldDB" id="A0A9P5K2G7"/>
<reference evidence="2" key="1">
    <citation type="submission" date="2019-10" db="EMBL/GenBank/DDBJ databases">
        <authorList>
            <consortium name="DOE Joint Genome Institute"/>
            <person name="Kuo A."/>
            <person name="Miyauchi S."/>
            <person name="Kiss E."/>
            <person name="Drula E."/>
            <person name="Kohler A."/>
            <person name="Sanchez-Garcia M."/>
            <person name="Andreopoulos B."/>
            <person name="Barry K.W."/>
            <person name="Bonito G."/>
            <person name="Buee M."/>
            <person name="Carver A."/>
            <person name="Chen C."/>
            <person name="Cichocki N."/>
            <person name="Clum A."/>
            <person name="Culley D."/>
            <person name="Crous P.W."/>
            <person name="Fauchery L."/>
            <person name="Girlanda M."/>
            <person name="Hayes R."/>
            <person name="Keri Z."/>
            <person name="LaButti K."/>
            <person name="Lipzen A."/>
            <person name="Lombard V."/>
            <person name="Magnuson J."/>
            <person name="Maillard F."/>
            <person name="Morin E."/>
            <person name="Murat C."/>
            <person name="Nolan M."/>
            <person name="Ohm R."/>
            <person name="Pangilinan J."/>
            <person name="Pereira M."/>
            <person name="Perotto S."/>
            <person name="Peter M."/>
            <person name="Riley R."/>
            <person name="Sitrit Y."/>
            <person name="Stielow B."/>
            <person name="Szollosi G."/>
            <person name="Zifcakova L."/>
            <person name="Stursova M."/>
            <person name="Spatafora J.W."/>
            <person name="Tedersoo L."/>
            <person name="Vaario L.-M."/>
            <person name="Yamada A."/>
            <person name="Yan M."/>
            <person name="Wang P."/>
            <person name="Xu J."/>
            <person name="Bruns T."/>
            <person name="Baldrian P."/>
            <person name="Vilgalys R."/>
            <person name="Henrissat B."/>
            <person name="Grigoriev I.V."/>
            <person name="Hibbett D."/>
            <person name="Nagy L.G."/>
            <person name="Martin F.M."/>
        </authorList>
    </citation>
    <scope>NUCLEOTIDE SEQUENCE</scope>
    <source>
        <strain evidence="2">Prilba</strain>
    </source>
</reference>
<evidence type="ECO:0000256" key="1">
    <source>
        <dbReference type="SAM" id="MobiDB-lite"/>
    </source>
</evidence>
<proteinExistence type="predicted"/>
<feature type="compositionally biased region" description="Polar residues" evidence="1">
    <location>
        <begin position="68"/>
        <end position="85"/>
    </location>
</feature>
<name>A0A9P5K2G7_9AGAM</name>
<dbReference type="OrthoDB" id="3242180at2759"/>
<feature type="compositionally biased region" description="Low complexity" evidence="1">
    <location>
        <begin position="113"/>
        <end position="133"/>
    </location>
</feature>
<evidence type="ECO:0000313" key="2">
    <source>
        <dbReference type="EMBL" id="KAF8475232.1"/>
    </source>
</evidence>
<dbReference type="EMBL" id="WHVB01000016">
    <property type="protein sequence ID" value="KAF8475232.1"/>
    <property type="molecule type" value="Genomic_DNA"/>
</dbReference>
<gene>
    <name evidence="2" type="ORF">DFH94DRAFT_117027</name>
</gene>
<reference evidence="2" key="2">
    <citation type="journal article" date="2020" name="Nat. Commun.">
        <title>Large-scale genome sequencing of mycorrhizal fungi provides insights into the early evolution of symbiotic traits.</title>
        <authorList>
            <person name="Miyauchi S."/>
            <person name="Kiss E."/>
            <person name="Kuo A."/>
            <person name="Drula E."/>
            <person name="Kohler A."/>
            <person name="Sanchez-Garcia M."/>
            <person name="Morin E."/>
            <person name="Andreopoulos B."/>
            <person name="Barry K.W."/>
            <person name="Bonito G."/>
            <person name="Buee M."/>
            <person name="Carver A."/>
            <person name="Chen C."/>
            <person name="Cichocki N."/>
            <person name="Clum A."/>
            <person name="Culley D."/>
            <person name="Crous P.W."/>
            <person name="Fauchery L."/>
            <person name="Girlanda M."/>
            <person name="Hayes R.D."/>
            <person name="Keri Z."/>
            <person name="LaButti K."/>
            <person name="Lipzen A."/>
            <person name="Lombard V."/>
            <person name="Magnuson J."/>
            <person name="Maillard F."/>
            <person name="Murat C."/>
            <person name="Nolan M."/>
            <person name="Ohm R.A."/>
            <person name="Pangilinan J."/>
            <person name="Pereira M.F."/>
            <person name="Perotto S."/>
            <person name="Peter M."/>
            <person name="Pfister S."/>
            <person name="Riley R."/>
            <person name="Sitrit Y."/>
            <person name="Stielow J.B."/>
            <person name="Szollosi G."/>
            <person name="Zifcakova L."/>
            <person name="Stursova M."/>
            <person name="Spatafora J.W."/>
            <person name="Tedersoo L."/>
            <person name="Vaario L.M."/>
            <person name="Yamada A."/>
            <person name="Yan M."/>
            <person name="Wang P."/>
            <person name="Xu J."/>
            <person name="Bruns T."/>
            <person name="Baldrian P."/>
            <person name="Vilgalys R."/>
            <person name="Dunand C."/>
            <person name="Henrissat B."/>
            <person name="Grigoriev I.V."/>
            <person name="Hibbett D."/>
            <person name="Nagy L.G."/>
            <person name="Martin F.M."/>
        </authorList>
    </citation>
    <scope>NUCLEOTIDE SEQUENCE</scope>
    <source>
        <strain evidence="2">Prilba</strain>
    </source>
</reference>
<feature type="compositionally biased region" description="Polar residues" evidence="1">
    <location>
        <begin position="35"/>
        <end position="50"/>
    </location>
</feature>
<feature type="compositionally biased region" description="Polar residues" evidence="1">
    <location>
        <begin position="251"/>
        <end position="263"/>
    </location>
</feature>
<accession>A0A9P5K2G7</accession>
<dbReference type="Proteomes" id="UP000759537">
    <property type="component" value="Unassembled WGS sequence"/>
</dbReference>